<reference evidence="1" key="1">
    <citation type="submission" date="2022-02" db="EMBL/GenBank/DDBJ databases">
        <title>Plant Genome Project.</title>
        <authorList>
            <person name="Zhang R.-G."/>
        </authorList>
    </citation>
    <scope>NUCLEOTIDE SEQUENCE</scope>
    <source>
        <strain evidence="1">AT1</strain>
    </source>
</reference>
<organism evidence="1 2">
    <name type="scientific">Rhododendron molle</name>
    <name type="common">Chinese azalea</name>
    <name type="synonym">Azalea mollis</name>
    <dbReference type="NCBI Taxonomy" id="49168"/>
    <lineage>
        <taxon>Eukaryota</taxon>
        <taxon>Viridiplantae</taxon>
        <taxon>Streptophyta</taxon>
        <taxon>Embryophyta</taxon>
        <taxon>Tracheophyta</taxon>
        <taxon>Spermatophyta</taxon>
        <taxon>Magnoliopsida</taxon>
        <taxon>eudicotyledons</taxon>
        <taxon>Gunneridae</taxon>
        <taxon>Pentapetalae</taxon>
        <taxon>asterids</taxon>
        <taxon>Ericales</taxon>
        <taxon>Ericaceae</taxon>
        <taxon>Ericoideae</taxon>
        <taxon>Rhodoreae</taxon>
        <taxon>Rhododendron</taxon>
    </lineage>
</organism>
<accession>A0ACC0N9V4</accession>
<keyword evidence="2" id="KW-1185">Reference proteome</keyword>
<proteinExistence type="predicted"/>
<evidence type="ECO:0000313" key="2">
    <source>
        <dbReference type="Proteomes" id="UP001062846"/>
    </source>
</evidence>
<dbReference type="EMBL" id="CM046393">
    <property type="protein sequence ID" value="KAI8550055.1"/>
    <property type="molecule type" value="Genomic_DNA"/>
</dbReference>
<evidence type="ECO:0000313" key="1">
    <source>
        <dbReference type="EMBL" id="KAI8550055.1"/>
    </source>
</evidence>
<comment type="caution">
    <text evidence="1">The sequence shown here is derived from an EMBL/GenBank/DDBJ whole genome shotgun (WGS) entry which is preliminary data.</text>
</comment>
<gene>
    <name evidence="1" type="ORF">RHMOL_Rhmol06G0074600</name>
</gene>
<dbReference type="Proteomes" id="UP001062846">
    <property type="component" value="Chromosome 6"/>
</dbReference>
<sequence length="2009" mass="225196">MPLFLSEDEYERCSHDASLVAEKADAFIRELYNQFETVKAQADAAAITAEQTCSLLEQKYVSLTSEFAKLESQNSQLNSTLEQHLSELAQVQSLKHQIHLRSIEKDGEIERLSTEASELHRSKRQLNELLEQKDLEISEKSAAMKSYLDKIVNLSDNAGLKEARLNEMESELARSHAACTRLSQEKELIQRHNIWLNDELATKMNSQIEMRRAHSELEADMSAKTADLERRLNESLSSLKWNKDRVTELEMKLTSLQEDLSSSKDAAAANEERYSAEISTVTKLVDLYKESSEEWSKKAGELEGVIRALETHFSQVENDYKERLEKEISATKEFQKEAADLKERLEKYEADVETNRKASELNLLPLSMYTAEAWVDSGKGNDMVDYSRTVVPNIPLGISGTALAASLLRDGWSLAKMYAKYQEAVDALRHEQLGRKHSQAILERVLYEIEEKAGIIMDERVEHERLVEAYSVVNQKLQHSLSEQTNLERNLQEFKADLRRHERGYSVAQKEIVDLQKQVTILLKECRDVQLRCGSMGHNYAGDTSSFPIVELNAASDMENVISERLLTFKDINGLVEQNVQLRSLVRSLSDQIGNRDMELKEKFDIELQKNKDEAAAKVNAVLARAEEQGLMIESLHTSVAMYKKLYEEQKLHSPYSHIAEATSGSRGDGRKDLMLLLEGSQEATKKAQEQASERVKCLEEDLGKLRSEMISLRSERDKFALEANFAREKLDRFMKEFEHQRDETNGVISRNVEFSQLIIDYQRKLREGSESVLIAEELSRKLTMELSVLKHEKEMIVNSEKRACDEVCNLSERVHRLQASLDTIQSAEDVREEARRAERRKLEEYIRQIEKEWAEAKKELQEQRDNVRRLTVDREETMKNAMRQVEEMGKELANALSAVASAEARAVVAEARCSDMEKKIKSSEPKIAGSDVEFGISFSSTNEAIADLGIAREEIEKLREEAQANKDHMLQYKSIAQVNEAALKQMELAHENFKIEADKVRMSLEAELLSVRERVNELESELSFKFKEAASSAAEKEAALASALSETDRLKQEISVKMSQIATMDIQICCLKEDLGKEHQRWRDARTNYERQVILQSETIQELTKTSEALALLHEEAAELRKLADALKTENNEIKSRWEEQKSMLEESKNEAEKKYIEINEQNKILHSRVEALHIKLAEKDCHSAGISSGSTSLDPLHDAGAGLQNVVNYLRRSKEIAETEISLLKQEKLRLQSQLESALKAAEAAQASLHAERVREVNLLRESNIQLREENKHNFEECQLLERCKNIDVKDYVQTREDAKQMQTKILEKDAQLEELNKLLSNRQLVISELERDLVKSKMELNEKEGRVNESLQVEVSLKSDVEKQKKLVAQLKKKLENLSKEKEELSNENQALSKQLEDYRQGAWRGVGDAAGEHALKEKEKEKDTRIQILEKTVERQREELKTERAKRMKTEKAIYDTGKSVSQEKTKLVDELDKHKQSLRRLSDEVEKLKHAKSSLPEGTSAVQSLSGTDDLSSAYFLAIENFEHAARLVSTELGTPVADVSPIVEASSSEVTSDQAVPSQGPSILSAVVCTSSLPSVKPTEDRERRSTLPKLNVDSRKLRRLIRPRIGKPEEPLGDREMPEVEGSNNDGKPASSHNLETQGSLMLVTNATVRKRLASSTSSELQGETLVQHGTTSDVAAPALKKSKASDFPQEGAEGQTAAAFENVETCPVVEEPSDTIGDLPQGSNDEMIDAAEKDNVETVGEQDEEPKIGGTNQIELQNESNDFLEDIGYRQNESEGIFEDETKEVAAEQDISGSEREEGELVPDFADVESGGNTSGLMESQEIGENQTEPTVSSPPVVADEEGLVSATMDSGDTSSPYVLVDEADMMPIKKNEADMMGANAEEGAADNSNEGNSSVAMEADQNLEAVPLLDPTSERRSTGTGAEGGVSKQSSPPSVAAETQDANQLSPVGKSSTTINLQERAKQKSALRQAGVVSSSLVRGRGRAARGRGGRGGGRGQSSG</sequence>
<name>A0ACC0N9V4_RHOML</name>
<protein>
    <submittedName>
        <fullName evidence="1">Uncharacterized protein</fullName>
    </submittedName>
</protein>